<sequence>MHNGKVLAARRRCAAGAVAAALAAVVFGVPGVASAEPAHVDDAAQAVDAAAARVQQLLEQIGSAQTAADEASARAAAAREQHDAEQRAYDRAHADARAAGATAEQAQAELSAAQEDLATFARSSYMAGTTSPALQSFITAGSPAQMIERAALLDVVGDHRTTVLVDVRAARERAIDAQAAARAAVDEADRSRRVAEAAWATAETAEAEAVQRAEGLQAERDVVQAQLDEARTTLVDLQTQLPPAAPAPPPSPPPAGAPPAAGPPAPAPSAHDWDAVAMCESGGNWSINTGNGYYGGLQFSQQTWAGFGGATYAPRADLATRSEQIAVAERVLAVQGPGAWPTCGRNL</sequence>
<dbReference type="Gene3D" id="6.10.250.3150">
    <property type="match status" value="1"/>
</dbReference>
<keyword evidence="8" id="KW-1185">Reference proteome</keyword>
<feature type="domain" description="Resuscitation-promoting factor core lysozyme-like" evidence="6">
    <location>
        <begin position="269"/>
        <end position="343"/>
    </location>
</feature>
<feature type="compositionally biased region" description="Low complexity" evidence="4">
    <location>
        <begin position="97"/>
        <end position="107"/>
    </location>
</feature>
<keyword evidence="5" id="KW-0732">Signal</keyword>
<keyword evidence="2" id="KW-0378">Hydrolase</keyword>
<feature type="region of interest" description="Disordered" evidence="4">
    <location>
        <begin position="72"/>
        <end position="107"/>
    </location>
</feature>
<dbReference type="Pfam" id="PF06737">
    <property type="entry name" value="Transglycosylas"/>
    <property type="match status" value="1"/>
</dbReference>
<accession>A0ABP6NYM2</accession>
<reference evidence="8" key="1">
    <citation type="journal article" date="2019" name="Int. J. Syst. Evol. Microbiol.">
        <title>The Global Catalogue of Microorganisms (GCM) 10K type strain sequencing project: providing services to taxonomists for standard genome sequencing and annotation.</title>
        <authorList>
            <consortium name="The Broad Institute Genomics Platform"/>
            <consortium name="The Broad Institute Genome Sequencing Center for Infectious Disease"/>
            <person name="Wu L."/>
            <person name="Ma J."/>
        </authorList>
    </citation>
    <scope>NUCLEOTIDE SEQUENCE [LARGE SCALE GENOMIC DNA]</scope>
    <source>
        <strain evidence="8">JCM 15614</strain>
    </source>
</reference>
<evidence type="ECO:0000256" key="5">
    <source>
        <dbReference type="SAM" id="SignalP"/>
    </source>
</evidence>
<feature type="compositionally biased region" description="Pro residues" evidence="4">
    <location>
        <begin position="243"/>
        <end position="267"/>
    </location>
</feature>
<feature type="signal peptide" evidence="5">
    <location>
        <begin position="1"/>
        <end position="35"/>
    </location>
</feature>
<feature type="compositionally biased region" description="Basic and acidic residues" evidence="4">
    <location>
        <begin position="77"/>
        <end position="96"/>
    </location>
</feature>
<dbReference type="Proteomes" id="UP001499924">
    <property type="component" value="Unassembled WGS sequence"/>
</dbReference>
<evidence type="ECO:0000313" key="7">
    <source>
        <dbReference type="EMBL" id="GAA3161694.1"/>
    </source>
</evidence>
<evidence type="ECO:0000256" key="2">
    <source>
        <dbReference type="ARBA" id="ARBA00022801"/>
    </source>
</evidence>
<evidence type="ECO:0000256" key="1">
    <source>
        <dbReference type="ARBA" id="ARBA00010830"/>
    </source>
</evidence>
<dbReference type="CDD" id="cd13925">
    <property type="entry name" value="RPF"/>
    <property type="match status" value="1"/>
</dbReference>
<dbReference type="RefSeq" id="WP_344687716.1">
    <property type="nucleotide sequence ID" value="NZ_BAAAVV010000002.1"/>
</dbReference>
<evidence type="ECO:0000256" key="4">
    <source>
        <dbReference type="SAM" id="MobiDB-lite"/>
    </source>
</evidence>
<proteinExistence type="inferred from homology"/>
<dbReference type="EMBL" id="BAAAVV010000002">
    <property type="protein sequence ID" value="GAA3161694.1"/>
    <property type="molecule type" value="Genomic_DNA"/>
</dbReference>
<evidence type="ECO:0000313" key="8">
    <source>
        <dbReference type="Proteomes" id="UP001499924"/>
    </source>
</evidence>
<evidence type="ECO:0000256" key="3">
    <source>
        <dbReference type="SAM" id="Coils"/>
    </source>
</evidence>
<organism evidence="7 8">
    <name type="scientific">Blastococcus jejuensis</name>
    <dbReference type="NCBI Taxonomy" id="351224"/>
    <lineage>
        <taxon>Bacteria</taxon>
        <taxon>Bacillati</taxon>
        <taxon>Actinomycetota</taxon>
        <taxon>Actinomycetes</taxon>
        <taxon>Geodermatophilales</taxon>
        <taxon>Geodermatophilaceae</taxon>
        <taxon>Blastococcus</taxon>
    </lineage>
</organism>
<evidence type="ECO:0000259" key="6">
    <source>
        <dbReference type="Pfam" id="PF06737"/>
    </source>
</evidence>
<feature type="coiled-coil region" evidence="3">
    <location>
        <begin position="213"/>
        <end position="240"/>
    </location>
</feature>
<dbReference type="InterPro" id="IPR023346">
    <property type="entry name" value="Lysozyme-like_dom_sf"/>
</dbReference>
<dbReference type="SUPFAM" id="SSF53955">
    <property type="entry name" value="Lysozyme-like"/>
    <property type="match status" value="1"/>
</dbReference>
<name>A0ABP6NYM2_9ACTN</name>
<keyword evidence="3" id="KW-0175">Coiled coil</keyword>
<dbReference type="InterPro" id="IPR010618">
    <property type="entry name" value="RPF"/>
</dbReference>
<gene>
    <name evidence="7" type="ORF">GCM10010531_11720</name>
</gene>
<feature type="region of interest" description="Disordered" evidence="4">
    <location>
        <begin position="240"/>
        <end position="271"/>
    </location>
</feature>
<feature type="chain" id="PRO_5046454508" description="Resuscitation-promoting factor core lysozyme-like domain-containing protein" evidence="5">
    <location>
        <begin position="36"/>
        <end position="347"/>
    </location>
</feature>
<comment type="similarity">
    <text evidence="1">Belongs to the transglycosylase family. Rpf subfamily.</text>
</comment>
<protein>
    <recommendedName>
        <fullName evidence="6">Resuscitation-promoting factor core lysozyme-like domain-containing protein</fullName>
    </recommendedName>
</protein>
<comment type="caution">
    <text evidence="7">The sequence shown here is derived from an EMBL/GenBank/DDBJ whole genome shotgun (WGS) entry which is preliminary data.</text>
</comment>
<dbReference type="Gene3D" id="1.10.530.10">
    <property type="match status" value="1"/>
</dbReference>